<evidence type="ECO:0000256" key="2">
    <source>
        <dbReference type="SAM" id="SignalP"/>
    </source>
</evidence>
<feature type="compositionally biased region" description="Low complexity" evidence="1">
    <location>
        <begin position="23"/>
        <end position="44"/>
    </location>
</feature>
<evidence type="ECO:0000313" key="3">
    <source>
        <dbReference type="EMBL" id="MBE5037368.1"/>
    </source>
</evidence>
<dbReference type="PROSITE" id="PS51257">
    <property type="entry name" value="PROKAR_LIPOPROTEIN"/>
    <property type="match status" value="1"/>
</dbReference>
<dbReference type="EMBL" id="JADCKC010000002">
    <property type="protein sequence ID" value="MBE5037368.1"/>
    <property type="molecule type" value="Genomic_DNA"/>
</dbReference>
<dbReference type="Proteomes" id="UP000768567">
    <property type="component" value="Unassembled WGS sequence"/>
</dbReference>
<evidence type="ECO:0000256" key="1">
    <source>
        <dbReference type="SAM" id="MobiDB-lite"/>
    </source>
</evidence>
<reference evidence="3 4" key="1">
    <citation type="submission" date="2020-10" db="EMBL/GenBank/DDBJ databases">
        <title>ChiBAC.</title>
        <authorList>
            <person name="Zenner C."/>
            <person name="Hitch T.C.A."/>
            <person name="Clavel T."/>
        </authorList>
    </citation>
    <scope>NUCLEOTIDE SEQUENCE [LARGE SCALE GENOMIC DNA]</scope>
    <source>
        <strain evidence="3 4">DSM 109015</strain>
    </source>
</reference>
<feature type="signal peptide" evidence="2">
    <location>
        <begin position="1"/>
        <end position="22"/>
    </location>
</feature>
<feature type="chain" id="PRO_5046974488" description="DUF4358 domain-containing protein" evidence="2">
    <location>
        <begin position="23"/>
        <end position="231"/>
    </location>
</feature>
<comment type="caution">
    <text evidence="3">The sequence shown here is derived from an EMBL/GenBank/DDBJ whole genome shotgun (WGS) entry which is preliminary data.</text>
</comment>
<organism evidence="3 4">
    <name type="scientific">Gemmiger gallinarum</name>
    <dbReference type="NCBI Taxonomy" id="2779354"/>
    <lineage>
        <taxon>Bacteria</taxon>
        <taxon>Bacillati</taxon>
        <taxon>Bacillota</taxon>
        <taxon>Clostridia</taxon>
        <taxon>Eubacteriales</taxon>
        <taxon>Gemmiger</taxon>
    </lineage>
</organism>
<keyword evidence="4" id="KW-1185">Reference proteome</keyword>
<accession>A0ABR9R2I3</accession>
<dbReference type="RefSeq" id="WP_193500659.1">
    <property type="nucleotide sequence ID" value="NZ_JADCKC010000002.1"/>
</dbReference>
<feature type="region of interest" description="Disordered" evidence="1">
    <location>
        <begin position="23"/>
        <end position="70"/>
    </location>
</feature>
<name>A0ABR9R2I3_9FIRM</name>
<gene>
    <name evidence="3" type="ORF">INF35_06200</name>
</gene>
<sequence>MKKLLALLCAAAMALTVAGCSAASSQSTGSDSSSSQSASTSESTPETNVDPEEPATPPEGGDTADSDSGAVTEPVEADADLSALVDSIYASADPGIMVATSGIDLSQASWVTYYTGLEDASDLDAAVASEAMIGSQAYSLVLVRVKDGVDAAEVADQMAAGIDPAKWICAQADDIQVGAAGNIAMLVMVDTALSETVTSTKIADAFVAASGDDSASCWVPQTVGAAGHSMQ</sequence>
<keyword evidence="2" id="KW-0732">Signal</keyword>
<evidence type="ECO:0008006" key="5">
    <source>
        <dbReference type="Google" id="ProtNLM"/>
    </source>
</evidence>
<evidence type="ECO:0000313" key="4">
    <source>
        <dbReference type="Proteomes" id="UP000768567"/>
    </source>
</evidence>
<protein>
    <recommendedName>
        <fullName evidence="5">DUF4358 domain-containing protein</fullName>
    </recommendedName>
</protein>
<proteinExistence type="predicted"/>